<keyword evidence="4" id="KW-0411">Iron-sulfur</keyword>
<dbReference type="PANTHER" id="PTHR43075:SF1">
    <property type="entry name" value="FORMATE LYASE ACTIVATING ENZYME, PUTATIVE (AFU_ORTHOLOGUE AFUA_2G15630)-RELATED"/>
    <property type="match status" value="1"/>
</dbReference>
<keyword evidence="7" id="KW-1185">Reference proteome</keyword>
<dbReference type="InterPro" id="IPR058240">
    <property type="entry name" value="rSAM_sf"/>
</dbReference>
<dbReference type="SUPFAM" id="SSF102114">
    <property type="entry name" value="Radical SAM enzymes"/>
    <property type="match status" value="1"/>
</dbReference>
<dbReference type="InterPro" id="IPR040085">
    <property type="entry name" value="MJ0674-like"/>
</dbReference>
<dbReference type="EMBL" id="CP141615">
    <property type="protein sequence ID" value="WRP16361.1"/>
    <property type="molecule type" value="Genomic_DNA"/>
</dbReference>
<dbReference type="SFLD" id="SFLDS00029">
    <property type="entry name" value="Radical_SAM"/>
    <property type="match status" value="1"/>
</dbReference>
<evidence type="ECO:0000256" key="1">
    <source>
        <dbReference type="ARBA" id="ARBA00022691"/>
    </source>
</evidence>
<dbReference type="PIRSF" id="PIRSF004869">
    <property type="entry name" value="PflX_prd"/>
    <property type="match status" value="1"/>
</dbReference>
<keyword evidence="1" id="KW-0949">S-adenosyl-L-methionine</keyword>
<sequence>MTTATPSSYPAYLALYESGELERRAGRAVAALASCRLCPRNCGADRLVDQRRACRTGRLARVASAFTHHGEEACLRGRRGSGTIFFSWCNLRCVFCQNFDISQAGDGAELTAEELAALMLRLQAAGCHNINLVTPEHVVPQVLEALVIAVRGGLRLPLVYNTSAYDSMESLALLDGVVDIYMPDFKVWDPDVSRRLLKAPDYPEVARRTVKEMHRQVGPLVIDEHGLARRGVLLRHLVMPGGLAGTAEIMQWVARELSPDTYVNLMAQYHPAGRVLAEPRAFPELARRITRAEYEAALAAARAAGLWRFDRGG</sequence>
<keyword evidence="2" id="KW-0479">Metal-binding</keyword>
<evidence type="ECO:0000256" key="2">
    <source>
        <dbReference type="ARBA" id="ARBA00022723"/>
    </source>
</evidence>
<dbReference type="Pfam" id="PF04055">
    <property type="entry name" value="Radical_SAM"/>
    <property type="match status" value="1"/>
</dbReference>
<feature type="domain" description="Radical SAM core" evidence="5">
    <location>
        <begin position="84"/>
        <end position="216"/>
    </location>
</feature>
<dbReference type="PANTHER" id="PTHR43075">
    <property type="entry name" value="FORMATE LYASE ACTIVATING ENZYME, PUTATIVE (AFU_ORTHOLOGUE AFUA_2G15630)-RELATED"/>
    <property type="match status" value="1"/>
</dbReference>
<evidence type="ECO:0000256" key="3">
    <source>
        <dbReference type="ARBA" id="ARBA00023004"/>
    </source>
</evidence>
<gene>
    <name evidence="6" type="ORF">U7230_09655</name>
</gene>
<evidence type="ECO:0000313" key="6">
    <source>
        <dbReference type="EMBL" id="WRP16361.1"/>
    </source>
</evidence>
<dbReference type="Gene3D" id="3.20.20.70">
    <property type="entry name" value="Aldolase class I"/>
    <property type="match status" value="1"/>
</dbReference>
<dbReference type="InterPro" id="IPR016431">
    <property type="entry name" value="Pyrv-formate_lyase-activ_prd"/>
</dbReference>
<dbReference type="InterPro" id="IPR013785">
    <property type="entry name" value="Aldolase_TIM"/>
</dbReference>
<proteinExistence type="predicted"/>
<name>A0ABZ1BU77_9FIRM</name>
<accession>A0ABZ1BU77</accession>
<reference evidence="6 7" key="1">
    <citation type="journal article" date="2024" name="Front. Microbiol.">
        <title>Novel thermophilic genera Geochorda gen. nov. and Carboxydochorda gen. nov. from the deep terrestrial subsurface reveal the ecophysiological diversity in the class Limnochordia.</title>
        <authorList>
            <person name="Karnachuk O.V."/>
            <person name="Lukina A.P."/>
            <person name="Avakyan M.R."/>
            <person name="Kadnikov V.V."/>
            <person name="Begmatov S."/>
            <person name="Beletsky A.V."/>
            <person name="Vlasova K.G."/>
            <person name="Novikov A.A."/>
            <person name="Shcherbakova V.A."/>
            <person name="Mardanov A.V."/>
            <person name="Ravin N.V."/>
        </authorList>
    </citation>
    <scope>NUCLEOTIDE SEQUENCE [LARGE SCALE GENOMIC DNA]</scope>
    <source>
        <strain evidence="6 7">L945</strain>
    </source>
</reference>
<organism evidence="6 7">
    <name type="scientific">Carboxydichorda subterranea</name>
    <dbReference type="NCBI Taxonomy" id="3109565"/>
    <lineage>
        <taxon>Bacteria</taxon>
        <taxon>Bacillati</taxon>
        <taxon>Bacillota</taxon>
        <taxon>Limnochordia</taxon>
        <taxon>Limnochordales</taxon>
        <taxon>Geochordaceae</taxon>
        <taxon>Carboxydichorda</taxon>
    </lineage>
</organism>
<evidence type="ECO:0000259" key="5">
    <source>
        <dbReference type="Pfam" id="PF04055"/>
    </source>
</evidence>
<evidence type="ECO:0000313" key="7">
    <source>
        <dbReference type="Proteomes" id="UP001332192"/>
    </source>
</evidence>
<dbReference type="SFLD" id="SFLDG01099">
    <property type="entry name" value="Uncharacterised_Radical_SAM_Su"/>
    <property type="match status" value="1"/>
</dbReference>
<dbReference type="CDD" id="cd01335">
    <property type="entry name" value="Radical_SAM"/>
    <property type="match status" value="1"/>
</dbReference>
<dbReference type="InterPro" id="IPR007197">
    <property type="entry name" value="rSAM"/>
</dbReference>
<protein>
    <submittedName>
        <fullName evidence="6">Radical SAM protein</fullName>
    </submittedName>
</protein>
<dbReference type="RefSeq" id="WP_324715633.1">
    <property type="nucleotide sequence ID" value="NZ_CP141615.1"/>
</dbReference>
<evidence type="ECO:0000256" key="4">
    <source>
        <dbReference type="ARBA" id="ARBA00023014"/>
    </source>
</evidence>
<keyword evidence="3" id="KW-0408">Iron</keyword>
<dbReference type="Proteomes" id="UP001332192">
    <property type="component" value="Chromosome"/>
</dbReference>